<keyword evidence="3 7" id="KW-0732">Signal</keyword>
<keyword evidence="6" id="KW-0812">Transmembrane</keyword>
<evidence type="ECO:0000256" key="1">
    <source>
        <dbReference type="ARBA" id="ARBA00004196"/>
    </source>
</evidence>
<evidence type="ECO:0000256" key="2">
    <source>
        <dbReference type="ARBA" id="ARBA00022723"/>
    </source>
</evidence>
<evidence type="ECO:0000256" key="5">
    <source>
        <dbReference type="SAM" id="MobiDB-lite"/>
    </source>
</evidence>
<feature type="transmembrane region" description="Helical" evidence="6">
    <location>
        <begin position="184"/>
        <end position="205"/>
    </location>
</feature>
<organism evidence="9 11">
    <name type="scientific">Glycomyces tritici</name>
    <dbReference type="NCBI Taxonomy" id="2665176"/>
    <lineage>
        <taxon>Bacteria</taxon>
        <taxon>Bacillati</taxon>
        <taxon>Actinomycetota</taxon>
        <taxon>Actinomycetes</taxon>
        <taxon>Glycomycetales</taxon>
        <taxon>Glycomycetaceae</taxon>
        <taxon>Glycomyces</taxon>
    </lineage>
</organism>
<feature type="compositionally biased region" description="Low complexity" evidence="5">
    <location>
        <begin position="142"/>
        <end position="162"/>
    </location>
</feature>
<dbReference type="SUPFAM" id="SSF81296">
    <property type="entry name" value="E set domains"/>
    <property type="match status" value="1"/>
</dbReference>
<dbReference type="PANTHER" id="PTHR34820:SF4">
    <property type="entry name" value="INNER MEMBRANE PROTEIN YEBZ"/>
    <property type="match status" value="1"/>
</dbReference>
<evidence type="ECO:0000313" key="9">
    <source>
        <dbReference type="EMBL" id="MDN3241277.1"/>
    </source>
</evidence>
<dbReference type="PANTHER" id="PTHR34820">
    <property type="entry name" value="INNER MEMBRANE PROTEIN YEBZ"/>
    <property type="match status" value="1"/>
</dbReference>
<dbReference type="Proteomes" id="UP001171902">
    <property type="component" value="Unassembled WGS sequence"/>
</dbReference>
<dbReference type="EMBL" id="JAUEMJ010000004">
    <property type="protein sequence ID" value="MDN3241277.1"/>
    <property type="molecule type" value="Genomic_DNA"/>
</dbReference>
<dbReference type="InterPro" id="IPR032694">
    <property type="entry name" value="CopC/D"/>
</dbReference>
<keyword evidence="6" id="KW-1133">Transmembrane helix</keyword>
<evidence type="ECO:0000313" key="10">
    <source>
        <dbReference type="EMBL" id="MDN3243300.1"/>
    </source>
</evidence>
<keyword evidence="4" id="KW-0186">Copper</keyword>
<evidence type="ECO:0000313" key="11">
    <source>
        <dbReference type="Proteomes" id="UP001171902"/>
    </source>
</evidence>
<comment type="caution">
    <text evidence="9">The sequence shown here is derived from an EMBL/GenBank/DDBJ whole genome shotgun (WGS) entry which is preliminary data.</text>
</comment>
<keyword evidence="11" id="KW-1185">Reference proteome</keyword>
<dbReference type="EMBL" id="JAUEMJ010000012">
    <property type="protein sequence ID" value="MDN3243300.1"/>
    <property type="molecule type" value="Genomic_DNA"/>
</dbReference>
<dbReference type="Gene3D" id="2.60.40.1220">
    <property type="match status" value="1"/>
</dbReference>
<evidence type="ECO:0000256" key="7">
    <source>
        <dbReference type="SAM" id="SignalP"/>
    </source>
</evidence>
<dbReference type="Pfam" id="PF04234">
    <property type="entry name" value="CopC"/>
    <property type="match status" value="1"/>
</dbReference>
<name>A0ABT7YRP9_9ACTN</name>
<feature type="chain" id="PRO_5045032401" evidence="7">
    <location>
        <begin position="43"/>
        <end position="226"/>
    </location>
</feature>
<dbReference type="RefSeq" id="WP_289958187.1">
    <property type="nucleotide sequence ID" value="NZ_JAUEMJ010000004.1"/>
</dbReference>
<keyword evidence="6" id="KW-0472">Membrane</keyword>
<evidence type="ECO:0000259" key="8">
    <source>
        <dbReference type="Pfam" id="PF04234"/>
    </source>
</evidence>
<evidence type="ECO:0000256" key="3">
    <source>
        <dbReference type="ARBA" id="ARBA00022729"/>
    </source>
</evidence>
<accession>A0ABT7YRP9</accession>
<feature type="signal peptide" evidence="7">
    <location>
        <begin position="1"/>
        <end position="42"/>
    </location>
</feature>
<keyword evidence="2" id="KW-0479">Metal-binding</keyword>
<dbReference type="InterPro" id="IPR014755">
    <property type="entry name" value="Cu-Rt/internalin_Ig-like"/>
</dbReference>
<comment type="subcellular location">
    <subcellularLocation>
        <location evidence="1">Cell envelope</location>
    </subcellularLocation>
</comment>
<feature type="domain" description="CopC" evidence="8">
    <location>
        <begin position="41"/>
        <end position="133"/>
    </location>
</feature>
<evidence type="ECO:0000256" key="6">
    <source>
        <dbReference type="SAM" id="Phobius"/>
    </source>
</evidence>
<protein>
    <submittedName>
        <fullName evidence="9">Copper resistance protein CopC</fullName>
    </submittedName>
</protein>
<gene>
    <name evidence="9" type="ORF">QWI33_16240</name>
    <name evidence="10" type="ORF">QWI33_26530</name>
</gene>
<proteinExistence type="predicted"/>
<dbReference type="InterPro" id="IPR014756">
    <property type="entry name" value="Ig_E-set"/>
</dbReference>
<feature type="region of interest" description="Disordered" evidence="5">
    <location>
        <begin position="139"/>
        <end position="181"/>
    </location>
</feature>
<sequence length="226" mass="22862">MDRTPILRAKAPRAGRAAALALAAVGGGLLTLGLAAPASAHAALTGTDPEDGATVAEAPAEVSATFSEILDEASTEIAVTDPTGEVLDVADPSYDGDTFIQPMLYTTPGEYTVAFRVISEDGHRVDDTITFTVESIPEGLYAPGAEPTADATTGAEATTDPTTQEETSRATGGQTREEEDSNTGAALAAILLGLLVVVVGGVVLVKTLGRKQRHDGEGQGGGEGSA</sequence>
<evidence type="ECO:0000256" key="4">
    <source>
        <dbReference type="ARBA" id="ARBA00023008"/>
    </source>
</evidence>
<reference evidence="9" key="1">
    <citation type="submission" date="2023-06" db="EMBL/GenBank/DDBJ databases">
        <title>Gycomyces niveus sp.nov., a novel actinomycete isolated from soil in Shouguang.</title>
        <authorList>
            <person name="Yang X."/>
            <person name="Zhao J."/>
        </authorList>
    </citation>
    <scope>NUCLEOTIDE SEQUENCE</scope>
    <source>
        <strain evidence="9">NEAU C2</strain>
    </source>
</reference>
<dbReference type="InterPro" id="IPR007348">
    <property type="entry name" value="CopC_dom"/>
</dbReference>